<dbReference type="GO" id="GO:0051989">
    <property type="term" value="F:coproporphyrinogen dehydrogenase activity"/>
    <property type="evidence" value="ECO:0007669"/>
    <property type="project" value="UniProtKB-EC"/>
</dbReference>
<gene>
    <name evidence="2" type="primary">hemZ</name>
    <name evidence="2" type="ORF">NCTC10571_00690</name>
</gene>
<dbReference type="SUPFAM" id="SSF102114">
    <property type="entry name" value="Radical SAM enzymes"/>
    <property type="match status" value="1"/>
</dbReference>
<dbReference type="GO" id="GO:0005737">
    <property type="term" value="C:cytoplasm"/>
    <property type="evidence" value="ECO:0007669"/>
    <property type="project" value="TreeGrafter"/>
</dbReference>
<dbReference type="NCBIfam" id="TIGR03994">
    <property type="entry name" value="rSAM_HemZ"/>
    <property type="match status" value="1"/>
</dbReference>
<dbReference type="AlphaFoldDB" id="A0A378NQC6"/>
<reference evidence="2 3" key="1">
    <citation type="submission" date="2018-06" db="EMBL/GenBank/DDBJ databases">
        <authorList>
            <consortium name="Pathogen Informatics"/>
            <person name="Doyle S."/>
        </authorList>
    </citation>
    <scope>NUCLEOTIDE SEQUENCE [LARGE SCALE GENOMIC DNA]</scope>
    <source>
        <strain evidence="2 3">NCTC10571</strain>
    </source>
</reference>
<protein>
    <submittedName>
        <fullName evidence="2">Oxygen-independent coproporphyrinogen-III oxidase 2</fullName>
        <ecNumber evidence="2">1.3.98.3</ecNumber>
    </submittedName>
</protein>
<organism evidence="2 3">
    <name type="scientific">Megamonas hypermegale</name>
    <dbReference type="NCBI Taxonomy" id="158847"/>
    <lineage>
        <taxon>Bacteria</taxon>
        <taxon>Bacillati</taxon>
        <taxon>Bacillota</taxon>
        <taxon>Negativicutes</taxon>
        <taxon>Selenomonadales</taxon>
        <taxon>Selenomonadaceae</taxon>
        <taxon>Megamonas</taxon>
    </lineage>
</organism>
<dbReference type="InterPro" id="IPR023404">
    <property type="entry name" value="rSAM_horseshoe"/>
</dbReference>
<dbReference type="EMBL" id="UGPP01000001">
    <property type="protein sequence ID" value="STY70551.1"/>
    <property type="molecule type" value="Genomic_DNA"/>
</dbReference>
<dbReference type="EC" id="1.3.98.3" evidence="2"/>
<dbReference type="PANTHER" id="PTHR13932:SF1">
    <property type="entry name" value="OXYGEN-INDEPENDENT COPROPORPHYRINOGEN-III OXIDASE-LIKE PROTEIN HEMZ"/>
    <property type="match status" value="1"/>
</dbReference>
<dbReference type="Pfam" id="PF04055">
    <property type="entry name" value="Radical_SAM"/>
    <property type="match status" value="1"/>
</dbReference>
<dbReference type="PANTHER" id="PTHR13932">
    <property type="entry name" value="COPROPORPHYRINIGEN III OXIDASE"/>
    <property type="match status" value="1"/>
</dbReference>
<evidence type="ECO:0000313" key="3">
    <source>
        <dbReference type="Proteomes" id="UP000255234"/>
    </source>
</evidence>
<dbReference type="GO" id="GO:0051539">
    <property type="term" value="F:4 iron, 4 sulfur cluster binding"/>
    <property type="evidence" value="ECO:0007669"/>
    <property type="project" value="TreeGrafter"/>
</dbReference>
<dbReference type="InterPro" id="IPR034505">
    <property type="entry name" value="Coproporphyrinogen-III_oxidase"/>
</dbReference>
<proteinExistence type="predicted"/>
<dbReference type="InterPro" id="IPR006638">
    <property type="entry name" value="Elp3/MiaA/NifB-like_rSAM"/>
</dbReference>
<dbReference type="InterPro" id="IPR023995">
    <property type="entry name" value="HemZ"/>
</dbReference>
<dbReference type="CDD" id="cd01335">
    <property type="entry name" value="Radical_SAM"/>
    <property type="match status" value="1"/>
</dbReference>
<dbReference type="STRING" id="1122216.GCA_000423385_01130"/>
<dbReference type="SFLD" id="SFLDS00029">
    <property type="entry name" value="Radical_SAM"/>
    <property type="match status" value="1"/>
</dbReference>
<dbReference type="SMART" id="SM00729">
    <property type="entry name" value="Elp3"/>
    <property type="match status" value="1"/>
</dbReference>
<dbReference type="SFLD" id="SFLDF00310">
    <property type="entry name" value="oxygen-independent_coproporphy"/>
    <property type="match status" value="1"/>
</dbReference>
<dbReference type="Proteomes" id="UP000255234">
    <property type="component" value="Unassembled WGS sequence"/>
</dbReference>
<dbReference type="InterPro" id="IPR007197">
    <property type="entry name" value="rSAM"/>
</dbReference>
<evidence type="ECO:0000259" key="1">
    <source>
        <dbReference type="PROSITE" id="PS51918"/>
    </source>
</evidence>
<dbReference type="RefSeq" id="WP_115151130.1">
    <property type="nucleotide sequence ID" value="NZ_UGPP01000001.1"/>
</dbReference>
<evidence type="ECO:0000313" key="2">
    <source>
        <dbReference type="EMBL" id="STY70551.1"/>
    </source>
</evidence>
<dbReference type="SFLD" id="SFLDG01082">
    <property type="entry name" value="B12-binding_domain_containing"/>
    <property type="match status" value="1"/>
</dbReference>
<dbReference type="GO" id="GO:0006779">
    <property type="term" value="P:porphyrin-containing compound biosynthetic process"/>
    <property type="evidence" value="ECO:0007669"/>
    <property type="project" value="TreeGrafter"/>
</dbReference>
<name>A0A378NQC6_9FIRM</name>
<dbReference type="SFLD" id="SFLDG01065">
    <property type="entry name" value="anaerobic_coproporphyrinogen-I"/>
    <property type="match status" value="1"/>
</dbReference>
<feature type="domain" description="Radical SAM core" evidence="1">
    <location>
        <begin position="168"/>
        <end position="405"/>
    </location>
</feature>
<dbReference type="Gene3D" id="3.80.30.20">
    <property type="entry name" value="tm_1862 like domain"/>
    <property type="match status" value="1"/>
</dbReference>
<keyword evidence="2" id="KW-0560">Oxidoreductase</keyword>
<sequence length="496" mass="55992">MKIKTFYLNSTKEIIVKIVKEILVLFKVEINDADDTIFDYDELKIENIYDDVALNGVKTVLTLRKDEKLWTYTGQSFLHDDESVKAGTNRLIKLNLYHIFCEDLQAKKAPWGILHGVRPTKIVHRLMEQGLDRQGVIGRLQGDYEVQIDKANLITDIAYLQLPFLAKANDPKLISVYVGIPFCPSRCLYCSFPSSILPSSEMTRKYLQTLNYEITKIKALIEQYDFKVQSIYVGGGTPTSLNENDFDDLLSLVAKSFKGDYVEEFTVEAGRPDSLSLEKAKSIVKYGADRVSVNPQTMQDRTLSLIGRKHTSADILRAFKQVRQAGIKHVNTDLIIGLPGEDIKDAQDTINKVIDLAPDDITLHALALKKGSELKLIRDNIVLPDDETVQAMAKIMTTAIDEYGLIPYYIYRQGYMSGQLENVGYSKKGQEGIYNIQIMGERQTILGVGGAATSKITYPGKRLQTSFNAKDLYTYLNSIDKYIERRAMLLKEAYGD</sequence>
<dbReference type="PROSITE" id="PS51918">
    <property type="entry name" value="RADICAL_SAM"/>
    <property type="match status" value="1"/>
</dbReference>
<accession>A0A378NQC6</accession>
<dbReference type="InterPro" id="IPR058240">
    <property type="entry name" value="rSAM_sf"/>
</dbReference>